<dbReference type="Proteomes" id="UP000299102">
    <property type="component" value="Unassembled WGS sequence"/>
</dbReference>
<gene>
    <name evidence="2" type="ORF">EVAR_46601_1</name>
</gene>
<dbReference type="AlphaFoldDB" id="A0A4C1Z571"/>
<name>A0A4C1Z571_EUMVA</name>
<sequence length="120" mass="14123">MARSRFKASPRRYSITTTIEQFTVMRTALSRYELSSRRKHVKRAGSENLGVREKDRKRERERKKERGEEDKYLRINTHVPAFRYRIPCSANRDRAAESTRGADRAVKKHMSAVEKLSEVP</sequence>
<evidence type="ECO:0000256" key="1">
    <source>
        <dbReference type="SAM" id="MobiDB-lite"/>
    </source>
</evidence>
<organism evidence="2 3">
    <name type="scientific">Eumeta variegata</name>
    <name type="common">Bagworm moth</name>
    <name type="synonym">Eumeta japonica</name>
    <dbReference type="NCBI Taxonomy" id="151549"/>
    <lineage>
        <taxon>Eukaryota</taxon>
        <taxon>Metazoa</taxon>
        <taxon>Ecdysozoa</taxon>
        <taxon>Arthropoda</taxon>
        <taxon>Hexapoda</taxon>
        <taxon>Insecta</taxon>
        <taxon>Pterygota</taxon>
        <taxon>Neoptera</taxon>
        <taxon>Endopterygota</taxon>
        <taxon>Lepidoptera</taxon>
        <taxon>Glossata</taxon>
        <taxon>Ditrysia</taxon>
        <taxon>Tineoidea</taxon>
        <taxon>Psychidae</taxon>
        <taxon>Oiketicinae</taxon>
        <taxon>Eumeta</taxon>
    </lineage>
</organism>
<proteinExistence type="predicted"/>
<evidence type="ECO:0000313" key="3">
    <source>
        <dbReference type="Proteomes" id="UP000299102"/>
    </source>
</evidence>
<protein>
    <submittedName>
        <fullName evidence="2">Uncharacterized protein</fullName>
    </submittedName>
</protein>
<evidence type="ECO:0000313" key="2">
    <source>
        <dbReference type="EMBL" id="GBP83971.1"/>
    </source>
</evidence>
<feature type="region of interest" description="Disordered" evidence="1">
    <location>
        <begin position="91"/>
        <end position="120"/>
    </location>
</feature>
<dbReference type="EMBL" id="BGZK01001652">
    <property type="protein sequence ID" value="GBP83971.1"/>
    <property type="molecule type" value="Genomic_DNA"/>
</dbReference>
<feature type="compositionally biased region" description="Basic and acidic residues" evidence="1">
    <location>
        <begin position="50"/>
        <end position="68"/>
    </location>
</feature>
<accession>A0A4C1Z571</accession>
<feature type="region of interest" description="Disordered" evidence="1">
    <location>
        <begin position="34"/>
        <end position="68"/>
    </location>
</feature>
<reference evidence="2 3" key="1">
    <citation type="journal article" date="2019" name="Commun. Biol.">
        <title>The bagworm genome reveals a unique fibroin gene that provides high tensile strength.</title>
        <authorList>
            <person name="Kono N."/>
            <person name="Nakamura H."/>
            <person name="Ohtoshi R."/>
            <person name="Tomita M."/>
            <person name="Numata K."/>
            <person name="Arakawa K."/>
        </authorList>
    </citation>
    <scope>NUCLEOTIDE SEQUENCE [LARGE SCALE GENOMIC DNA]</scope>
</reference>
<keyword evidence="3" id="KW-1185">Reference proteome</keyword>
<comment type="caution">
    <text evidence="2">The sequence shown here is derived from an EMBL/GenBank/DDBJ whole genome shotgun (WGS) entry which is preliminary data.</text>
</comment>